<proteinExistence type="predicted"/>
<evidence type="ECO:0000313" key="1">
    <source>
        <dbReference type="EMBL" id="KAG8643682.1"/>
    </source>
</evidence>
<sequence>MGRNSVADDVKIQSESDAPLPTACLAHLDDSISVDPNQLYIREEKPFQLRPHSKSFNLIPGDTLIAVGRYFIKPYDVMATAGEFSLDRCEYDCKELLRVNCQITRCGIGGSFINYYGEVMGICFHDMGFTPFLPINVASKWWEHYKRCGEPRRPWLGMEVTNLYAADVDILEKIVQKFPNVFKGVIVEEVSSCFMQLVSKRLCNLFLKDRSTLANIVILSHSCIKFEGHEGIRVP</sequence>
<name>A0ACB7GTG2_MANES</name>
<keyword evidence="2" id="KW-1185">Reference proteome</keyword>
<dbReference type="Proteomes" id="UP000091857">
    <property type="component" value="Chromosome 11"/>
</dbReference>
<gene>
    <name evidence="1" type="ORF">MANES_11G055432v8</name>
</gene>
<reference evidence="2" key="1">
    <citation type="journal article" date="2016" name="Nat. Biotechnol.">
        <title>Sequencing wild and cultivated cassava and related species reveals extensive interspecific hybridization and genetic diversity.</title>
        <authorList>
            <person name="Bredeson J.V."/>
            <person name="Lyons J.B."/>
            <person name="Prochnik S.E."/>
            <person name="Wu G.A."/>
            <person name="Ha C.M."/>
            <person name="Edsinger-Gonzales E."/>
            <person name="Grimwood J."/>
            <person name="Schmutz J."/>
            <person name="Rabbi I.Y."/>
            <person name="Egesi C."/>
            <person name="Nauluvula P."/>
            <person name="Lebot V."/>
            <person name="Ndunguru J."/>
            <person name="Mkamilo G."/>
            <person name="Bart R.S."/>
            <person name="Setter T.L."/>
            <person name="Gleadow R.M."/>
            <person name="Kulakow P."/>
            <person name="Ferguson M.E."/>
            <person name="Rounsley S."/>
            <person name="Rokhsar D.S."/>
        </authorList>
    </citation>
    <scope>NUCLEOTIDE SEQUENCE [LARGE SCALE GENOMIC DNA]</scope>
    <source>
        <strain evidence="2">cv. AM560-2</strain>
    </source>
</reference>
<accession>A0ACB7GTG2</accession>
<comment type="caution">
    <text evidence="1">The sequence shown here is derived from an EMBL/GenBank/DDBJ whole genome shotgun (WGS) entry which is preliminary data.</text>
</comment>
<evidence type="ECO:0000313" key="2">
    <source>
        <dbReference type="Proteomes" id="UP000091857"/>
    </source>
</evidence>
<protein>
    <submittedName>
        <fullName evidence="1">Uncharacterized protein</fullName>
    </submittedName>
</protein>
<organism evidence="1 2">
    <name type="scientific">Manihot esculenta</name>
    <name type="common">Cassava</name>
    <name type="synonym">Jatropha manihot</name>
    <dbReference type="NCBI Taxonomy" id="3983"/>
    <lineage>
        <taxon>Eukaryota</taxon>
        <taxon>Viridiplantae</taxon>
        <taxon>Streptophyta</taxon>
        <taxon>Embryophyta</taxon>
        <taxon>Tracheophyta</taxon>
        <taxon>Spermatophyta</taxon>
        <taxon>Magnoliopsida</taxon>
        <taxon>eudicotyledons</taxon>
        <taxon>Gunneridae</taxon>
        <taxon>Pentapetalae</taxon>
        <taxon>rosids</taxon>
        <taxon>fabids</taxon>
        <taxon>Malpighiales</taxon>
        <taxon>Euphorbiaceae</taxon>
        <taxon>Crotonoideae</taxon>
        <taxon>Manihoteae</taxon>
        <taxon>Manihot</taxon>
    </lineage>
</organism>
<dbReference type="EMBL" id="CM004397">
    <property type="protein sequence ID" value="KAG8643682.1"/>
    <property type="molecule type" value="Genomic_DNA"/>
</dbReference>